<evidence type="ECO:0000313" key="2">
    <source>
        <dbReference type="EMBL" id="KAF5331924.1"/>
    </source>
</evidence>
<sequence length="574" mass="63442">MPSQDLDASLRPQSQGSCHASLKSPIQTLPAETLAGIFEAYIDWYRREPWRDILEHFRQRVRGLETVCLVCRTWREVAMRHAALWSNLAVPLILAGSMAATSGTGNSEGLADDPAMVLLEDAVGIRAWLGRIGAAPWSLTLCRTRGVATTANLEPASMVPVRDLLALDGAHLKPLDNVRFLNARFTTEGPLGDVGGLGLEGLTLPNVRGLFVGLDIPQIDREPTPLALPILPSLRQAMFVTWKLATVPHDFPWTKLTHVFLVRMINICAKDVAAILRYCAHNLQRATFSTVTDNSSENIHPPFDNPSRNVDGDGLCELTSLTHLTIGGEWVPEYATDMSFPNLTVLRILDRRGWGATFPFDSDTLWQFRNVRKLSLAGESAGLFARTLEDIEPDDGFPFLTDLYLDWNVYSVADLASTLVFDMDEPRFPHLENLRVHCEIRELENYRAGGWDASSSEGGVRPEVWLAELVASRTGENASPGVEGGCKALKGLTVRVTPPRERGRIPAGCWQKPSTPEKKCDDVAERVKRSLEAYEEEVSVDIVRGNAPSHVEFLAVDLDGWDPLFEEAFAGVPF</sequence>
<comment type="caution">
    <text evidence="2">The sequence shown here is derived from an EMBL/GenBank/DDBJ whole genome shotgun (WGS) entry which is preliminary data.</text>
</comment>
<name>A0A8H5BYL3_9AGAR</name>
<organism evidence="2 3">
    <name type="scientific">Ephemerocybe angulata</name>
    <dbReference type="NCBI Taxonomy" id="980116"/>
    <lineage>
        <taxon>Eukaryota</taxon>
        <taxon>Fungi</taxon>
        <taxon>Dikarya</taxon>
        <taxon>Basidiomycota</taxon>
        <taxon>Agaricomycotina</taxon>
        <taxon>Agaricomycetes</taxon>
        <taxon>Agaricomycetidae</taxon>
        <taxon>Agaricales</taxon>
        <taxon>Agaricineae</taxon>
        <taxon>Psathyrellaceae</taxon>
        <taxon>Ephemerocybe</taxon>
    </lineage>
</organism>
<accession>A0A8H5BYL3</accession>
<dbReference type="EMBL" id="JAACJK010000112">
    <property type="protein sequence ID" value="KAF5331924.1"/>
    <property type="molecule type" value="Genomic_DNA"/>
</dbReference>
<dbReference type="Gene3D" id="1.20.1280.50">
    <property type="match status" value="1"/>
</dbReference>
<proteinExistence type="predicted"/>
<feature type="region of interest" description="Disordered" evidence="1">
    <location>
        <begin position="1"/>
        <end position="22"/>
    </location>
</feature>
<dbReference type="OrthoDB" id="2901673at2759"/>
<protein>
    <recommendedName>
        <fullName evidence="4">F-box domain-containing protein</fullName>
    </recommendedName>
</protein>
<evidence type="ECO:0000256" key="1">
    <source>
        <dbReference type="SAM" id="MobiDB-lite"/>
    </source>
</evidence>
<reference evidence="2 3" key="1">
    <citation type="journal article" date="2020" name="ISME J.">
        <title>Uncovering the hidden diversity of litter-decomposition mechanisms in mushroom-forming fungi.</title>
        <authorList>
            <person name="Floudas D."/>
            <person name="Bentzer J."/>
            <person name="Ahren D."/>
            <person name="Johansson T."/>
            <person name="Persson P."/>
            <person name="Tunlid A."/>
        </authorList>
    </citation>
    <scope>NUCLEOTIDE SEQUENCE [LARGE SCALE GENOMIC DNA]</scope>
    <source>
        <strain evidence="2 3">CBS 175.51</strain>
    </source>
</reference>
<keyword evidence="3" id="KW-1185">Reference proteome</keyword>
<evidence type="ECO:0008006" key="4">
    <source>
        <dbReference type="Google" id="ProtNLM"/>
    </source>
</evidence>
<dbReference type="AlphaFoldDB" id="A0A8H5BYL3"/>
<evidence type="ECO:0000313" key="3">
    <source>
        <dbReference type="Proteomes" id="UP000541558"/>
    </source>
</evidence>
<dbReference type="Proteomes" id="UP000541558">
    <property type="component" value="Unassembled WGS sequence"/>
</dbReference>
<gene>
    <name evidence="2" type="ORF">D9611_008933</name>
</gene>